<dbReference type="FunFam" id="1.10.238.10:FF:000001">
    <property type="entry name" value="Calmodulin 1"/>
    <property type="match status" value="1"/>
</dbReference>
<dbReference type="InterPro" id="IPR050230">
    <property type="entry name" value="CALM/Myosin/TropC-like"/>
</dbReference>
<dbReference type="InterPro" id="IPR018247">
    <property type="entry name" value="EF_Hand_1_Ca_BS"/>
</dbReference>
<keyword evidence="4" id="KW-1185">Reference proteome</keyword>
<keyword evidence="2" id="KW-0106">Calcium</keyword>
<reference evidence="5" key="1">
    <citation type="submission" date="2025-08" db="UniProtKB">
        <authorList>
            <consortium name="RefSeq"/>
        </authorList>
    </citation>
    <scope>IDENTIFICATION</scope>
    <source>
        <tissue evidence="5">Gonad</tissue>
    </source>
</reference>
<feature type="domain" description="EF-hand" evidence="3">
    <location>
        <begin position="43"/>
        <end position="78"/>
    </location>
</feature>
<dbReference type="Gene3D" id="1.10.238.10">
    <property type="entry name" value="EF-hand"/>
    <property type="match status" value="2"/>
</dbReference>
<organism evidence="4 5">
    <name type="scientific">Branchiostoma belcheri</name>
    <name type="common">Amphioxus</name>
    <dbReference type="NCBI Taxonomy" id="7741"/>
    <lineage>
        <taxon>Eukaryota</taxon>
        <taxon>Metazoa</taxon>
        <taxon>Chordata</taxon>
        <taxon>Cephalochordata</taxon>
        <taxon>Leptocardii</taxon>
        <taxon>Amphioxiformes</taxon>
        <taxon>Branchiostomatidae</taxon>
        <taxon>Branchiostoma</taxon>
    </lineage>
</organism>
<dbReference type="InterPro" id="IPR011992">
    <property type="entry name" value="EF-hand-dom_pair"/>
</dbReference>
<dbReference type="PANTHER" id="PTHR23048">
    <property type="entry name" value="MYOSIN LIGHT CHAIN 1, 3"/>
    <property type="match status" value="1"/>
</dbReference>
<proteinExistence type="predicted"/>
<dbReference type="PROSITE" id="PS00018">
    <property type="entry name" value="EF_HAND_1"/>
    <property type="match status" value="4"/>
</dbReference>
<name>A0A6P4Y076_BRABE</name>
<dbReference type="PROSITE" id="PS50222">
    <property type="entry name" value="EF_HAND_2"/>
    <property type="match status" value="4"/>
</dbReference>
<dbReference type="GeneID" id="109463651"/>
<accession>A0A6P4Y076</accession>
<evidence type="ECO:0000313" key="5">
    <source>
        <dbReference type="RefSeq" id="XP_019616064.1"/>
    </source>
</evidence>
<dbReference type="Pfam" id="PF13499">
    <property type="entry name" value="EF-hand_7"/>
    <property type="match status" value="2"/>
</dbReference>
<dbReference type="PANTHER" id="PTHR23048:SF0">
    <property type="entry name" value="CALMODULIN LIKE 3"/>
    <property type="match status" value="1"/>
</dbReference>
<evidence type="ECO:0000256" key="1">
    <source>
        <dbReference type="ARBA" id="ARBA00022737"/>
    </source>
</evidence>
<gene>
    <name evidence="5" type="primary">LOC109463651</name>
</gene>
<evidence type="ECO:0000313" key="4">
    <source>
        <dbReference type="Proteomes" id="UP000515135"/>
    </source>
</evidence>
<dbReference type="AlphaFoldDB" id="A0A6P4Y076"/>
<dbReference type="Proteomes" id="UP000515135">
    <property type="component" value="Unplaced"/>
</dbReference>
<dbReference type="OrthoDB" id="26525at2759"/>
<feature type="domain" description="EF-hand" evidence="3">
    <location>
        <begin position="81"/>
        <end position="116"/>
    </location>
</feature>
<dbReference type="RefSeq" id="XP_019616064.1">
    <property type="nucleotide sequence ID" value="XM_019760505.1"/>
</dbReference>
<feature type="domain" description="EF-hand" evidence="3">
    <location>
        <begin position="6"/>
        <end position="41"/>
    </location>
</feature>
<sequence length="149" mass="16599">MSHKPISADDTFAVFQKFDKSKDNVINKRELKTALKELGLAPVSEKLIKCTMEAFDKDKSGALSFTEFQALVAQVEQAKQQLGSKMREMFKRMDKNGDGYISPDELKASLAAMGNNMDDKVIDNMIQAADQDSDGRVNYGEFIKVMSCS</sequence>
<dbReference type="GO" id="GO:0005509">
    <property type="term" value="F:calcium ion binding"/>
    <property type="evidence" value="ECO:0007669"/>
    <property type="project" value="InterPro"/>
</dbReference>
<keyword evidence="1" id="KW-0677">Repeat</keyword>
<dbReference type="KEGG" id="bbel:109463651"/>
<evidence type="ECO:0000256" key="2">
    <source>
        <dbReference type="ARBA" id="ARBA00022837"/>
    </source>
</evidence>
<protein>
    <submittedName>
        <fullName evidence="5">Calmodulin-like</fullName>
    </submittedName>
</protein>
<dbReference type="SUPFAM" id="SSF47473">
    <property type="entry name" value="EF-hand"/>
    <property type="match status" value="1"/>
</dbReference>
<dbReference type="GO" id="GO:0016460">
    <property type="term" value="C:myosin II complex"/>
    <property type="evidence" value="ECO:0007669"/>
    <property type="project" value="TreeGrafter"/>
</dbReference>
<dbReference type="InterPro" id="IPR002048">
    <property type="entry name" value="EF_hand_dom"/>
</dbReference>
<feature type="domain" description="EF-hand" evidence="3">
    <location>
        <begin position="117"/>
        <end position="149"/>
    </location>
</feature>
<evidence type="ECO:0000259" key="3">
    <source>
        <dbReference type="PROSITE" id="PS50222"/>
    </source>
</evidence>
<dbReference type="SMART" id="SM00054">
    <property type="entry name" value="EFh"/>
    <property type="match status" value="4"/>
</dbReference>
<dbReference type="CDD" id="cd00051">
    <property type="entry name" value="EFh"/>
    <property type="match status" value="1"/>
</dbReference>